<dbReference type="OrthoDB" id="9812272at2"/>
<keyword evidence="2 8" id="KW-0479">Metal-binding</keyword>
<dbReference type="Gene3D" id="3.40.50.300">
    <property type="entry name" value="P-loop containing nucleotide triphosphate hydrolases"/>
    <property type="match status" value="1"/>
</dbReference>
<dbReference type="GO" id="GO:0005525">
    <property type="term" value="F:GTP binding"/>
    <property type="evidence" value="ECO:0007669"/>
    <property type="project" value="UniProtKB-UniRule"/>
</dbReference>
<evidence type="ECO:0000256" key="8">
    <source>
        <dbReference type="PIRSR" id="PIRSR006809-2"/>
    </source>
</evidence>
<dbReference type="GO" id="GO:0003924">
    <property type="term" value="F:GTPase activity"/>
    <property type="evidence" value="ECO:0007669"/>
    <property type="project" value="UniProtKB-UniRule"/>
</dbReference>
<protein>
    <recommendedName>
        <fullName evidence="6">GTPase HflX</fullName>
    </recommendedName>
    <alternativeName>
        <fullName evidence="6">GTP-binding protein HflX</fullName>
    </alternativeName>
</protein>
<reference evidence="11 12" key="1">
    <citation type="submission" date="2018-10" db="EMBL/GenBank/DDBJ databases">
        <title>Genomic Encyclopedia of Type Strains, Phase IV (KMG-IV): sequencing the most valuable type-strain genomes for metagenomic binning, comparative biology and taxonomic classification.</title>
        <authorList>
            <person name="Goeker M."/>
        </authorList>
    </citation>
    <scope>NUCLEOTIDE SEQUENCE [LARGE SCALE GENOMIC DNA]</scope>
    <source>
        <strain evidence="11 12">DSM 4734</strain>
    </source>
</reference>
<dbReference type="InterPro" id="IPR042108">
    <property type="entry name" value="GTPase_HflX_N_sf"/>
</dbReference>
<organism evidence="11 12">
    <name type="scientific">Maricaulis maris</name>
    <dbReference type="NCBI Taxonomy" id="74318"/>
    <lineage>
        <taxon>Bacteria</taxon>
        <taxon>Pseudomonadati</taxon>
        <taxon>Pseudomonadota</taxon>
        <taxon>Alphaproteobacteria</taxon>
        <taxon>Maricaulales</taxon>
        <taxon>Maricaulaceae</taxon>
        <taxon>Maricaulis</taxon>
    </lineage>
</organism>
<dbReference type="AlphaFoldDB" id="A0A495DM50"/>
<feature type="binding site" evidence="7">
    <location>
        <begin position="232"/>
        <end position="236"/>
    </location>
    <ligand>
        <name>GTP</name>
        <dbReference type="ChEBI" id="CHEBI:37565"/>
    </ligand>
</feature>
<comment type="caution">
    <text evidence="11">The sequence shown here is derived from an EMBL/GenBank/DDBJ whole genome shotgun (WGS) entry which is preliminary data.</text>
</comment>
<keyword evidence="3 6" id="KW-0547">Nucleotide-binding</keyword>
<dbReference type="InterPro" id="IPR030394">
    <property type="entry name" value="G_HFLX_dom"/>
</dbReference>
<evidence type="ECO:0000256" key="6">
    <source>
        <dbReference type="HAMAP-Rule" id="MF_00900"/>
    </source>
</evidence>
<comment type="subunit">
    <text evidence="6">Monomer. Associates with the 50S ribosomal subunit.</text>
</comment>
<evidence type="ECO:0000259" key="10">
    <source>
        <dbReference type="PROSITE" id="PS51705"/>
    </source>
</evidence>
<dbReference type="FunFam" id="3.40.50.11060:FF:000001">
    <property type="entry name" value="GTPase HflX"/>
    <property type="match status" value="1"/>
</dbReference>
<dbReference type="RefSeq" id="WP_121210098.1">
    <property type="nucleotide sequence ID" value="NZ_RBIM01000002.1"/>
</dbReference>
<dbReference type="PIRSF" id="PIRSF006809">
    <property type="entry name" value="GTP-binding_hflX_prd"/>
    <property type="match status" value="1"/>
</dbReference>
<sequence length="450" mass="49589">MIEREAPVSRALVIHPASRADMERAEARLEEAAGLAEALDLEVVDASILQIRKIDSGRYFGRGKLAELGEMIADLEANVAVIDTALSPIQQRNLEKAWNVKVIDRTGLILEIFGQRARTKEGVLQVELARLAYERSRLVRTWTHLERQRGGRGFLAGPGETQIETDRRLLNEKMAKLRRQLDEVRRTRALHRSKRQDVPFPTVALVGYTNAGKSTLFNSLTGAGVFAQDMPFATLDPTVRAVDLPGGTRILLSDTVGFITDLPTELIAAFRATLEEVREADLLVHVIDSSDPDRDGRIKDVESVLDAIEAGPAHEQAMLEAWNKADRLDEDGAEDLAITVQMANLKAGRPVKLALSAVTGEGVTVLVEAVERALSRENERLEIRIPPQDARALAWLHAHGDVLASKIDAETGATTMQVRLHPVEAGRFRAQFPELAIPQGIGEVEDEDDF</sequence>
<evidence type="ECO:0000256" key="7">
    <source>
        <dbReference type="PIRSR" id="PIRSR006809-1"/>
    </source>
</evidence>
<dbReference type="Pfam" id="PF13167">
    <property type="entry name" value="GTP-bdg_N"/>
    <property type="match status" value="1"/>
</dbReference>
<dbReference type="PRINTS" id="PR00326">
    <property type="entry name" value="GTP1OBG"/>
</dbReference>
<keyword evidence="4 8" id="KW-0460">Magnesium</keyword>
<keyword evidence="9" id="KW-0175">Coiled coil</keyword>
<dbReference type="GO" id="GO:0043022">
    <property type="term" value="F:ribosome binding"/>
    <property type="evidence" value="ECO:0007669"/>
    <property type="project" value="TreeGrafter"/>
</dbReference>
<evidence type="ECO:0000256" key="1">
    <source>
        <dbReference type="ARBA" id="ARBA00022490"/>
    </source>
</evidence>
<dbReference type="InterPro" id="IPR025121">
    <property type="entry name" value="GTPase_HflX_N"/>
</dbReference>
<dbReference type="HAMAP" id="MF_00900">
    <property type="entry name" value="GTPase_HflX"/>
    <property type="match status" value="1"/>
</dbReference>
<dbReference type="CDD" id="cd01878">
    <property type="entry name" value="HflX"/>
    <property type="match status" value="1"/>
</dbReference>
<feature type="domain" description="Hflx-type G" evidence="10">
    <location>
        <begin position="201"/>
        <end position="378"/>
    </location>
</feature>
<feature type="coiled-coil region" evidence="9">
    <location>
        <begin position="160"/>
        <end position="194"/>
    </location>
</feature>
<feature type="binding site" evidence="8">
    <location>
        <position position="234"/>
    </location>
    <ligand>
        <name>Mg(2+)</name>
        <dbReference type="ChEBI" id="CHEBI:18420"/>
    </ligand>
</feature>
<comment type="similarity">
    <text evidence="6">Belongs to the TRAFAC class OBG-HflX-like GTPase superfamily. HflX GTPase family.</text>
</comment>
<evidence type="ECO:0000256" key="4">
    <source>
        <dbReference type="ARBA" id="ARBA00022842"/>
    </source>
</evidence>
<dbReference type="NCBIfam" id="TIGR03156">
    <property type="entry name" value="GTP_HflX"/>
    <property type="match status" value="1"/>
</dbReference>
<dbReference type="Gene3D" id="6.10.250.2860">
    <property type="match status" value="1"/>
</dbReference>
<dbReference type="InterPro" id="IPR045498">
    <property type="entry name" value="HflX_C"/>
</dbReference>
<evidence type="ECO:0000256" key="3">
    <source>
        <dbReference type="ARBA" id="ARBA00022741"/>
    </source>
</evidence>
<comment type="function">
    <text evidence="6">GTPase that associates with the 50S ribosomal subunit and may have a role during protein synthesis or ribosome biogenesis.</text>
</comment>
<evidence type="ECO:0000313" key="11">
    <source>
        <dbReference type="EMBL" id="RKR02806.1"/>
    </source>
</evidence>
<comment type="cofactor">
    <cofactor evidence="8">
        <name>Mg(2+)</name>
        <dbReference type="ChEBI" id="CHEBI:18420"/>
    </cofactor>
</comment>
<dbReference type="Pfam" id="PF16360">
    <property type="entry name" value="GTP-bdg_M"/>
    <property type="match status" value="1"/>
</dbReference>
<evidence type="ECO:0000256" key="5">
    <source>
        <dbReference type="ARBA" id="ARBA00023134"/>
    </source>
</evidence>
<dbReference type="InterPro" id="IPR016496">
    <property type="entry name" value="GTPase_HflX"/>
</dbReference>
<evidence type="ECO:0000313" key="12">
    <source>
        <dbReference type="Proteomes" id="UP000273675"/>
    </source>
</evidence>
<dbReference type="InterPro" id="IPR027417">
    <property type="entry name" value="P-loop_NTPase"/>
</dbReference>
<dbReference type="Pfam" id="PF19275">
    <property type="entry name" value="HflX_C"/>
    <property type="match status" value="1"/>
</dbReference>
<dbReference type="GO" id="GO:0046872">
    <property type="term" value="F:metal ion binding"/>
    <property type="evidence" value="ECO:0007669"/>
    <property type="project" value="UniProtKB-KW"/>
</dbReference>
<feature type="binding site" evidence="8">
    <location>
        <position position="214"/>
    </location>
    <ligand>
        <name>Mg(2+)</name>
        <dbReference type="ChEBI" id="CHEBI:18420"/>
    </ligand>
</feature>
<dbReference type="SUPFAM" id="SSF52540">
    <property type="entry name" value="P-loop containing nucleoside triphosphate hydrolases"/>
    <property type="match status" value="1"/>
</dbReference>
<dbReference type="Proteomes" id="UP000273675">
    <property type="component" value="Unassembled WGS sequence"/>
</dbReference>
<dbReference type="InterPro" id="IPR032305">
    <property type="entry name" value="GTP-bd_M"/>
</dbReference>
<dbReference type="PANTHER" id="PTHR10229:SF0">
    <property type="entry name" value="GTP-BINDING PROTEIN 6-RELATED"/>
    <property type="match status" value="1"/>
</dbReference>
<dbReference type="EMBL" id="RBIM01000002">
    <property type="protein sequence ID" value="RKR02806.1"/>
    <property type="molecule type" value="Genomic_DNA"/>
</dbReference>
<dbReference type="InterPro" id="IPR006073">
    <property type="entry name" value="GTP-bd"/>
</dbReference>
<comment type="subcellular location">
    <subcellularLocation>
        <location evidence="6">Cytoplasm</location>
    </subcellularLocation>
    <text evidence="6">May associate with membranes.</text>
</comment>
<keyword evidence="5 6" id="KW-0342">GTP-binding</keyword>
<dbReference type="Gene3D" id="3.40.50.11060">
    <property type="entry name" value="GTPase HflX, N-terminal domain"/>
    <property type="match status" value="1"/>
</dbReference>
<name>A0A495DM50_9PROT</name>
<dbReference type="GO" id="GO:0005737">
    <property type="term" value="C:cytoplasm"/>
    <property type="evidence" value="ECO:0007669"/>
    <property type="project" value="UniProtKB-SubCell"/>
</dbReference>
<dbReference type="PROSITE" id="PS51705">
    <property type="entry name" value="G_HFLX"/>
    <property type="match status" value="1"/>
</dbReference>
<evidence type="ECO:0000256" key="2">
    <source>
        <dbReference type="ARBA" id="ARBA00022723"/>
    </source>
</evidence>
<feature type="binding site" evidence="7">
    <location>
        <begin position="323"/>
        <end position="326"/>
    </location>
    <ligand>
        <name>GTP</name>
        <dbReference type="ChEBI" id="CHEBI:37565"/>
    </ligand>
</feature>
<dbReference type="Pfam" id="PF01926">
    <property type="entry name" value="MMR_HSR1"/>
    <property type="match status" value="1"/>
</dbReference>
<evidence type="ECO:0000256" key="9">
    <source>
        <dbReference type="SAM" id="Coils"/>
    </source>
</evidence>
<feature type="binding site" evidence="7">
    <location>
        <begin position="254"/>
        <end position="257"/>
    </location>
    <ligand>
        <name>GTP</name>
        <dbReference type="ChEBI" id="CHEBI:37565"/>
    </ligand>
</feature>
<dbReference type="PANTHER" id="PTHR10229">
    <property type="entry name" value="GTP-BINDING PROTEIN HFLX"/>
    <property type="match status" value="1"/>
</dbReference>
<keyword evidence="1 6" id="KW-0963">Cytoplasm</keyword>
<proteinExistence type="inferred from homology"/>
<accession>A0A495DM50</accession>
<feature type="binding site" evidence="7">
    <location>
        <begin position="207"/>
        <end position="214"/>
    </location>
    <ligand>
        <name>GTP</name>
        <dbReference type="ChEBI" id="CHEBI:37565"/>
    </ligand>
</feature>
<gene>
    <name evidence="6" type="primary">hflX</name>
    <name evidence="11" type="ORF">C7435_0745</name>
</gene>